<evidence type="ECO:0000256" key="1">
    <source>
        <dbReference type="ARBA" id="ARBA00003989"/>
    </source>
</evidence>
<evidence type="ECO:0000256" key="4">
    <source>
        <dbReference type="SAM" id="SignalP"/>
    </source>
</evidence>
<comment type="function">
    <text evidence="1">May be involved in the biogenesis of curli organelles.</text>
</comment>
<evidence type="ECO:0000256" key="3">
    <source>
        <dbReference type="ARBA" id="ARBA00022729"/>
    </source>
</evidence>
<dbReference type="AlphaFoldDB" id="A0A161JJP2"/>
<proteinExistence type="predicted"/>
<dbReference type="Proteomes" id="UP000218288">
    <property type="component" value="Chromosome"/>
</dbReference>
<evidence type="ECO:0000256" key="2">
    <source>
        <dbReference type="ARBA" id="ARBA00014031"/>
    </source>
</evidence>
<dbReference type="RefSeq" id="WP_096482784.1">
    <property type="nucleotide sequence ID" value="NZ_AP014809.1"/>
</dbReference>
<gene>
    <name evidence="5" type="ORF">MPPM_0034</name>
</gene>
<name>A0A161JJP2_9HYPH</name>
<organism evidence="5 6">
    <name type="scientific">Methylorubrum populi</name>
    <dbReference type="NCBI Taxonomy" id="223967"/>
    <lineage>
        <taxon>Bacteria</taxon>
        <taxon>Pseudomonadati</taxon>
        <taxon>Pseudomonadota</taxon>
        <taxon>Alphaproteobacteria</taxon>
        <taxon>Hyphomicrobiales</taxon>
        <taxon>Methylobacteriaceae</taxon>
        <taxon>Methylorubrum</taxon>
    </lineage>
</organism>
<dbReference type="EMBL" id="AP014809">
    <property type="protein sequence ID" value="BAU88639.1"/>
    <property type="molecule type" value="Genomic_DNA"/>
</dbReference>
<evidence type="ECO:0000313" key="6">
    <source>
        <dbReference type="Proteomes" id="UP000218288"/>
    </source>
</evidence>
<protein>
    <recommendedName>
        <fullName evidence="2">Curli production assembly/transport component CsgF</fullName>
    </recommendedName>
</protein>
<dbReference type="OrthoDB" id="1443407at2"/>
<reference evidence="5 6" key="1">
    <citation type="journal article" date="2016" name="Genome Announc.">
        <title>Complete Genome Sequence of Methylobacterium populi P-1M, Isolated from Pink-Pigmented Household Biofilm.</title>
        <authorList>
            <person name="Morohoshi T."/>
            <person name="Ikeda T."/>
        </authorList>
    </citation>
    <scope>NUCLEOTIDE SEQUENCE [LARGE SCALE GENOMIC DNA]</scope>
    <source>
        <strain evidence="5 6">P-1M</strain>
    </source>
</reference>
<evidence type="ECO:0000313" key="5">
    <source>
        <dbReference type="EMBL" id="BAU88639.1"/>
    </source>
</evidence>
<dbReference type="InterPro" id="IPR018893">
    <property type="entry name" value="T8SS_CsgF"/>
</dbReference>
<feature type="chain" id="PRO_5007823540" description="Curli production assembly/transport component CsgF" evidence="4">
    <location>
        <begin position="22"/>
        <end position="147"/>
    </location>
</feature>
<feature type="signal peptide" evidence="4">
    <location>
        <begin position="1"/>
        <end position="21"/>
    </location>
</feature>
<accession>A0A161JJP2</accession>
<dbReference type="Pfam" id="PF10614">
    <property type="entry name" value="CsgF"/>
    <property type="match status" value="1"/>
</dbReference>
<sequence length="147" mass="15823">MKTRILAASALLMLSAGPVPAGNLIYQPVNPAFGGSPLNGNWLQSEANAQNMPQAREQRLNQIFTSQTGRNGQSLTPGQIFAQQLQSQLYSSLANQITRAIFGENAQQSGTFEFQGTKIDFNREGANVRINIFDGQTNSTVLVPAGP</sequence>
<keyword evidence="3 4" id="KW-0732">Signal</keyword>